<protein>
    <recommendedName>
        <fullName evidence="3">CCHC-type domain-containing protein</fullName>
    </recommendedName>
</protein>
<dbReference type="EMBL" id="JARJLG010000329">
    <property type="protein sequence ID" value="KAJ7716657.1"/>
    <property type="molecule type" value="Genomic_DNA"/>
</dbReference>
<name>A0AAD7HB06_9AGAR</name>
<keyword evidence="1" id="KW-0479">Metal-binding</keyword>
<proteinExistence type="predicted"/>
<evidence type="ECO:0000256" key="2">
    <source>
        <dbReference type="SAM" id="MobiDB-lite"/>
    </source>
</evidence>
<keyword evidence="5" id="KW-1185">Reference proteome</keyword>
<keyword evidence="1" id="KW-0863">Zinc-finger</keyword>
<evidence type="ECO:0000256" key="1">
    <source>
        <dbReference type="PROSITE-ProRule" id="PRU00047"/>
    </source>
</evidence>
<feature type="domain" description="CCHC-type" evidence="3">
    <location>
        <begin position="127"/>
        <end position="140"/>
    </location>
</feature>
<keyword evidence="1" id="KW-0862">Zinc</keyword>
<evidence type="ECO:0000313" key="5">
    <source>
        <dbReference type="Proteomes" id="UP001215280"/>
    </source>
</evidence>
<feature type="region of interest" description="Disordered" evidence="2">
    <location>
        <begin position="85"/>
        <end position="109"/>
    </location>
</feature>
<dbReference type="PROSITE" id="PS50158">
    <property type="entry name" value="ZF_CCHC"/>
    <property type="match status" value="1"/>
</dbReference>
<feature type="compositionally biased region" description="Gly residues" evidence="2">
    <location>
        <begin position="89"/>
        <end position="104"/>
    </location>
</feature>
<dbReference type="InterPro" id="IPR001878">
    <property type="entry name" value="Znf_CCHC"/>
</dbReference>
<feature type="non-terminal residue" evidence="4">
    <location>
        <position position="1"/>
    </location>
</feature>
<evidence type="ECO:0000259" key="3">
    <source>
        <dbReference type="PROSITE" id="PS50158"/>
    </source>
</evidence>
<accession>A0AAD7HB06</accession>
<dbReference type="AlphaFoldDB" id="A0AAD7HB06"/>
<dbReference type="Proteomes" id="UP001215280">
    <property type="component" value="Unassembled WGS sequence"/>
</dbReference>
<reference evidence="4" key="1">
    <citation type="submission" date="2023-03" db="EMBL/GenBank/DDBJ databases">
        <title>Massive genome expansion in bonnet fungi (Mycena s.s.) driven by repeated elements and novel gene families across ecological guilds.</title>
        <authorList>
            <consortium name="Lawrence Berkeley National Laboratory"/>
            <person name="Harder C.B."/>
            <person name="Miyauchi S."/>
            <person name="Viragh M."/>
            <person name="Kuo A."/>
            <person name="Thoen E."/>
            <person name="Andreopoulos B."/>
            <person name="Lu D."/>
            <person name="Skrede I."/>
            <person name="Drula E."/>
            <person name="Henrissat B."/>
            <person name="Morin E."/>
            <person name="Kohler A."/>
            <person name="Barry K."/>
            <person name="LaButti K."/>
            <person name="Morin E."/>
            <person name="Salamov A."/>
            <person name="Lipzen A."/>
            <person name="Mereny Z."/>
            <person name="Hegedus B."/>
            <person name="Baldrian P."/>
            <person name="Stursova M."/>
            <person name="Weitz H."/>
            <person name="Taylor A."/>
            <person name="Grigoriev I.V."/>
            <person name="Nagy L.G."/>
            <person name="Martin F."/>
            <person name="Kauserud H."/>
        </authorList>
    </citation>
    <scope>NUCLEOTIDE SEQUENCE</scope>
    <source>
        <strain evidence="4">CBHHK188m</strain>
    </source>
</reference>
<gene>
    <name evidence="4" type="ORF">DFH07DRAFT_715040</name>
</gene>
<feature type="non-terminal residue" evidence="4">
    <location>
        <position position="149"/>
    </location>
</feature>
<sequence>IDVYINKVRAAAKVLKGLKCDPGDIETTDILLMNLHPSWVTVRTTITSNKDEQKLDDVIGILNGSTVELPVKEEDEGPVLAMAASGPRFGSGGRKGGAGGGNGGSHQDHSFDDKGYHWCDPTNENHCHRCGRSGHIAARCIHDMPQHIK</sequence>
<organism evidence="4 5">
    <name type="scientific">Mycena maculata</name>
    <dbReference type="NCBI Taxonomy" id="230809"/>
    <lineage>
        <taxon>Eukaryota</taxon>
        <taxon>Fungi</taxon>
        <taxon>Dikarya</taxon>
        <taxon>Basidiomycota</taxon>
        <taxon>Agaricomycotina</taxon>
        <taxon>Agaricomycetes</taxon>
        <taxon>Agaricomycetidae</taxon>
        <taxon>Agaricales</taxon>
        <taxon>Marasmiineae</taxon>
        <taxon>Mycenaceae</taxon>
        <taxon>Mycena</taxon>
    </lineage>
</organism>
<evidence type="ECO:0000313" key="4">
    <source>
        <dbReference type="EMBL" id="KAJ7716657.1"/>
    </source>
</evidence>
<dbReference type="GO" id="GO:0008270">
    <property type="term" value="F:zinc ion binding"/>
    <property type="evidence" value="ECO:0007669"/>
    <property type="project" value="UniProtKB-KW"/>
</dbReference>
<comment type="caution">
    <text evidence="4">The sequence shown here is derived from an EMBL/GenBank/DDBJ whole genome shotgun (WGS) entry which is preliminary data.</text>
</comment>
<dbReference type="GO" id="GO:0003676">
    <property type="term" value="F:nucleic acid binding"/>
    <property type="evidence" value="ECO:0007669"/>
    <property type="project" value="InterPro"/>
</dbReference>